<dbReference type="RefSeq" id="WP_094037577.1">
    <property type="nucleotide sequence ID" value="NZ_CP022541.1"/>
</dbReference>
<dbReference type="InterPro" id="IPR004046">
    <property type="entry name" value="GST_C"/>
</dbReference>
<dbReference type="Gene3D" id="1.20.1050.10">
    <property type="match status" value="1"/>
</dbReference>
<keyword evidence="3" id="KW-0614">Plasmid</keyword>
<dbReference type="AlphaFoldDB" id="A0A222EBF7"/>
<dbReference type="Pfam" id="PF00043">
    <property type="entry name" value="GST_C"/>
    <property type="match status" value="1"/>
</dbReference>
<dbReference type="Pfam" id="PF13417">
    <property type="entry name" value="GST_N_3"/>
    <property type="match status" value="1"/>
</dbReference>
<dbReference type="InterPro" id="IPR010987">
    <property type="entry name" value="Glutathione-S-Trfase_C-like"/>
</dbReference>
<dbReference type="InterPro" id="IPR036282">
    <property type="entry name" value="Glutathione-S-Trfase_C_sf"/>
</dbReference>
<accession>A0A222EBF7</accession>
<dbReference type="PROSITE" id="PS50405">
    <property type="entry name" value="GST_CTER"/>
    <property type="match status" value="1"/>
</dbReference>
<dbReference type="EMBL" id="CP022541">
    <property type="protein sequence ID" value="ASP23534.1"/>
    <property type="molecule type" value="Genomic_DNA"/>
</dbReference>
<dbReference type="InterPro" id="IPR004045">
    <property type="entry name" value="Glutathione_S-Trfase_N"/>
</dbReference>
<evidence type="ECO:0000259" key="1">
    <source>
        <dbReference type="PROSITE" id="PS50404"/>
    </source>
</evidence>
<dbReference type="SUPFAM" id="SSF47616">
    <property type="entry name" value="GST C-terminal domain-like"/>
    <property type="match status" value="1"/>
</dbReference>
<keyword evidence="3" id="KW-0808">Transferase</keyword>
<proteinExistence type="predicted"/>
<dbReference type="SUPFAM" id="SSF52833">
    <property type="entry name" value="Thioredoxin-like"/>
    <property type="match status" value="1"/>
</dbReference>
<dbReference type="Gene3D" id="3.40.30.10">
    <property type="entry name" value="Glutaredoxin"/>
    <property type="match status" value="1"/>
</dbReference>
<dbReference type="EC" id="2.5.1.18" evidence="3"/>
<feature type="domain" description="GST C-terminal" evidence="2">
    <location>
        <begin position="85"/>
        <end position="225"/>
    </location>
</feature>
<keyword evidence="4" id="KW-1185">Reference proteome</keyword>
<dbReference type="SFLD" id="SFLDS00019">
    <property type="entry name" value="Glutathione_Transferase_(cytos"/>
    <property type="match status" value="1"/>
</dbReference>
<protein>
    <submittedName>
        <fullName evidence="3">Glutathione S-transferase GST-6.0</fullName>
        <ecNumber evidence="3">2.5.1.18</ecNumber>
    </submittedName>
</protein>
<dbReference type="InterPro" id="IPR036249">
    <property type="entry name" value="Thioredoxin-like_sf"/>
</dbReference>
<dbReference type="Proteomes" id="UP000203589">
    <property type="component" value="Plasmid pSMS3-1"/>
</dbReference>
<dbReference type="PROSITE" id="PS50404">
    <property type="entry name" value="GST_NTER"/>
    <property type="match status" value="1"/>
</dbReference>
<dbReference type="KEGG" id="aht:ANTHELSMS3_05154"/>
<dbReference type="InterPro" id="IPR040079">
    <property type="entry name" value="Glutathione_S-Trfase"/>
</dbReference>
<gene>
    <name evidence="3" type="primary">gstB</name>
    <name evidence="3" type="ORF">ANTHELSMS3_05154</name>
</gene>
<dbReference type="GO" id="GO:0004364">
    <property type="term" value="F:glutathione transferase activity"/>
    <property type="evidence" value="ECO:0007669"/>
    <property type="project" value="UniProtKB-EC"/>
</dbReference>
<dbReference type="PANTHER" id="PTHR44051">
    <property type="entry name" value="GLUTATHIONE S-TRANSFERASE-RELATED"/>
    <property type="match status" value="1"/>
</dbReference>
<dbReference type="OrthoDB" id="9794721at2"/>
<name>A0A222EBF7_9RHOB</name>
<evidence type="ECO:0000313" key="3">
    <source>
        <dbReference type="EMBL" id="ASP23534.1"/>
    </source>
</evidence>
<sequence>MKFYDWDFAPNCRRLRMFLLEKGIEIPREECITPQIALKDGYEKTYKHYMVPMLELDDGTQIGEVIAIWNYLEGVHPEPNLLGRSPLEKAEIIAWERRAYDEGMIGYAEIFRNSHPNFVDRGLPGYIEPIAQIPDLIERGKKRVAHFHEKFNSRLADNEFVGGDNFSVADITTITVVDFGLALEMPIPKSAPHVQRWYDMVNEREGVQLSRPRHLPDGTPVEQAA</sequence>
<feature type="domain" description="GST N-terminal" evidence="1">
    <location>
        <begin position="1"/>
        <end position="80"/>
    </location>
</feature>
<evidence type="ECO:0000313" key="4">
    <source>
        <dbReference type="Proteomes" id="UP000203589"/>
    </source>
</evidence>
<reference evidence="3 4" key="1">
    <citation type="submission" date="2017-07" db="EMBL/GenBank/DDBJ databases">
        <title>Genome Sequence of Antarctobacter heliothermus Strain SMS3 Isolated from a culture of the Diatom Skeletonema marinoi.</title>
        <authorList>
            <person name="Topel M."/>
            <person name="Pinder M.I.M."/>
            <person name="Johansson O.N."/>
            <person name="Kourtchenko O."/>
            <person name="Godhe A."/>
            <person name="Clarke A.K."/>
        </authorList>
    </citation>
    <scope>NUCLEOTIDE SEQUENCE [LARGE SCALE GENOMIC DNA]</scope>
    <source>
        <strain evidence="3 4">SMS3</strain>
        <plasmid evidence="4">Plasmid psms3-1</plasmid>
    </source>
</reference>
<organism evidence="3 4">
    <name type="scientific">Antarctobacter heliothermus</name>
    <dbReference type="NCBI Taxonomy" id="74033"/>
    <lineage>
        <taxon>Bacteria</taxon>
        <taxon>Pseudomonadati</taxon>
        <taxon>Pseudomonadota</taxon>
        <taxon>Alphaproteobacteria</taxon>
        <taxon>Rhodobacterales</taxon>
        <taxon>Roseobacteraceae</taxon>
        <taxon>Antarctobacter</taxon>
    </lineage>
</organism>
<dbReference type="PANTHER" id="PTHR44051:SF2">
    <property type="entry name" value="HYPOTHETICAL GLUTATHIONE S-TRANSFERASE LIKE PROTEIN"/>
    <property type="match status" value="1"/>
</dbReference>
<geneLocation type="plasmid" evidence="4">
    <name>psms3-1</name>
</geneLocation>
<evidence type="ECO:0000259" key="2">
    <source>
        <dbReference type="PROSITE" id="PS50405"/>
    </source>
</evidence>